<gene>
    <name evidence="1" type="ORF">EZS28_007865</name>
</gene>
<dbReference type="AlphaFoldDB" id="A0A5J4WND8"/>
<reference evidence="1 2" key="1">
    <citation type="submission" date="2019-03" db="EMBL/GenBank/DDBJ databases">
        <title>Single cell metagenomics reveals metabolic interactions within the superorganism composed of flagellate Streblomastix strix and complex community of Bacteroidetes bacteria on its surface.</title>
        <authorList>
            <person name="Treitli S.C."/>
            <person name="Kolisko M."/>
            <person name="Husnik F."/>
            <person name="Keeling P."/>
            <person name="Hampl V."/>
        </authorList>
    </citation>
    <scope>NUCLEOTIDE SEQUENCE [LARGE SCALE GENOMIC DNA]</scope>
    <source>
        <strain evidence="1">ST1C</strain>
    </source>
</reference>
<evidence type="ECO:0008006" key="3">
    <source>
        <dbReference type="Google" id="ProtNLM"/>
    </source>
</evidence>
<accession>A0A5J4WND8</accession>
<organism evidence="1 2">
    <name type="scientific">Streblomastix strix</name>
    <dbReference type="NCBI Taxonomy" id="222440"/>
    <lineage>
        <taxon>Eukaryota</taxon>
        <taxon>Metamonada</taxon>
        <taxon>Preaxostyla</taxon>
        <taxon>Oxymonadida</taxon>
        <taxon>Streblomastigidae</taxon>
        <taxon>Streblomastix</taxon>
    </lineage>
</organism>
<evidence type="ECO:0000313" key="2">
    <source>
        <dbReference type="Proteomes" id="UP000324800"/>
    </source>
</evidence>
<protein>
    <recommendedName>
        <fullName evidence="3">B30.2/SPRY domain-containing protein</fullName>
    </recommendedName>
</protein>
<sequence length="198" mass="22478">MSLIQSTAEPVIPRNMECHKEGLSIIRTKNLGYCAVLYEPFIKNGNYRFEGFFKNSDLGFSIGIADESVVFEADDEVINIGKFKGKIVDYYNEGGLYHMSFPGLKGNGSFREGQKVAMEVNMDTNPRKLRFFIEGVEQPLSVINIPECIRFWIGLQDGFEISFTLTQFQSLSSPSPKMTTESKEISWGKDWNKKCVIQ</sequence>
<name>A0A5J4WND8_9EUKA</name>
<proteinExistence type="predicted"/>
<dbReference type="Proteomes" id="UP000324800">
    <property type="component" value="Unassembled WGS sequence"/>
</dbReference>
<dbReference type="EMBL" id="SNRW01001385">
    <property type="protein sequence ID" value="KAA6396607.1"/>
    <property type="molecule type" value="Genomic_DNA"/>
</dbReference>
<evidence type="ECO:0000313" key="1">
    <source>
        <dbReference type="EMBL" id="KAA6396607.1"/>
    </source>
</evidence>
<comment type="caution">
    <text evidence="1">The sequence shown here is derived from an EMBL/GenBank/DDBJ whole genome shotgun (WGS) entry which is preliminary data.</text>
</comment>